<name>A0A645EBH6_9ZZZZ</name>
<evidence type="ECO:0000256" key="1">
    <source>
        <dbReference type="SAM" id="MobiDB-lite"/>
    </source>
</evidence>
<dbReference type="EMBL" id="VSSQ01044631">
    <property type="protein sequence ID" value="MPM98468.1"/>
    <property type="molecule type" value="Genomic_DNA"/>
</dbReference>
<dbReference type="AlphaFoldDB" id="A0A645EBH6"/>
<feature type="region of interest" description="Disordered" evidence="1">
    <location>
        <begin position="44"/>
        <end position="181"/>
    </location>
</feature>
<comment type="caution">
    <text evidence="2">The sequence shown here is derived from an EMBL/GenBank/DDBJ whole genome shotgun (WGS) entry which is preliminary data.</text>
</comment>
<feature type="compositionally biased region" description="Basic and acidic residues" evidence="1">
    <location>
        <begin position="117"/>
        <end position="127"/>
    </location>
</feature>
<organism evidence="2">
    <name type="scientific">bioreactor metagenome</name>
    <dbReference type="NCBI Taxonomy" id="1076179"/>
    <lineage>
        <taxon>unclassified sequences</taxon>
        <taxon>metagenomes</taxon>
        <taxon>ecological metagenomes</taxon>
    </lineage>
</organism>
<sequence length="181" mass="19471">MGHHVVQLAGQRGALVLTDPEVLLAQFHQLPAVRRSAHLEPAHACADGGRDEEHQQHRPEQLRPASAVHGAGSHQPAEIERPGQAGEQPAGGHRSEQHHQGAGKDPGHVITGGQDADQQRDAREHRPGGAPQGQVEHQVHQHSARHHRQSSGAENVPGAGRRRADQIIDETDGDEDGERQA</sequence>
<evidence type="ECO:0000313" key="2">
    <source>
        <dbReference type="EMBL" id="MPM98468.1"/>
    </source>
</evidence>
<feature type="compositionally biased region" description="Basic and acidic residues" evidence="1">
    <location>
        <begin position="48"/>
        <end position="61"/>
    </location>
</feature>
<proteinExistence type="predicted"/>
<feature type="compositionally biased region" description="Acidic residues" evidence="1">
    <location>
        <begin position="167"/>
        <end position="181"/>
    </location>
</feature>
<feature type="compositionally biased region" description="Basic residues" evidence="1">
    <location>
        <begin position="140"/>
        <end position="149"/>
    </location>
</feature>
<gene>
    <name evidence="2" type="ORF">SDC9_145656</name>
</gene>
<protein>
    <submittedName>
        <fullName evidence="2">Uncharacterized protein</fullName>
    </submittedName>
</protein>
<reference evidence="2" key="1">
    <citation type="submission" date="2019-08" db="EMBL/GenBank/DDBJ databases">
        <authorList>
            <person name="Kucharzyk K."/>
            <person name="Murdoch R.W."/>
            <person name="Higgins S."/>
            <person name="Loffler F."/>
        </authorList>
    </citation>
    <scope>NUCLEOTIDE SEQUENCE</scope>
</reference>
<accession>A0A645EBH6</accession>